<dbReference type="GO" id="GO:0016787">
    <property type="term" value="F:hydrolase activity"/>
    <property type="evidence" value="ECO:0007669"/>
    <property type="project" value="InterPro"/>
</dbReference>
<dbReference type="PIRSF" id="PIRSF017316">
    <property type="entry name" value="Pesterase_C1039"/>
    <property type="match status" value="1"/>
</dbReference>
<evidence type="ECO:0000313" key="4">
    <source>
        <dbReference type="Proteomes" id="UP001153618"/>
    </source>
</evidence>
<evidence type="ECO:0000313" key="3">
    <source>
        <dbReference type="EMBL" id="CAG8144378.1"/>
    </source>
</evidence>
<organism evidence="3 4">
    <name type="scientific">Penicillium olsonii</name>
    <dbReference type="NCBI Taxonomy" id="99116"/>
    <lineage>
        <taxon>Eukaryota</taxon>
        <taxon>Fungi</taxon>
        <taxon>Dikarya</taxon>
        <taxon>Ascomycota</taxon>
        <taxon>Pezizomycotina</taxon>
        <taxon>Eurotiomycetes</taxon>
        <taxon>Eurotiomycetidae</taxon>
        <taxon>Eurotiales</taxon>
        <taxon>Aspergillaceae</taxon>
        <taxon>Penicillium</taxon>
    </lineage>
</organism>
<dbReference type="InterPro" id="IPR014485">
    <property type="entry name" value="Pesterase_C1039"/>
</dbReference>
<feature type="signal peptide" evidence="1">
    <location>
        <begin position="1"/>
        <end position="19"/>
    </location>
</feature>
<dbReference type="InterPro" id="IPR036907">
    <property type="entry name" value="5'-Nucleotdase_C_sf"/>
</dbReference>
<dbReference type="OrthoDB" id="7722975at2759"/>
<dbReference type="PANTHER" id="PTHR11575:SF22">
    <property type="entry name" value="ADL392WP"/>
    <property type="match status" value="1"/>
</dbReference>
<proteinExistence type="predicted"/>
<dbReference type="Gene3D" id="3.90.780.10">
    <property type="entry name" value="5'-Nucleotidase, C-terminal domain"/>
    <property type="match status" value="2"/>
</dbReference>
<evidence type="ECO:0000256" key="1">
    <source>
        <dbReference type="SAM" id="SignalP"/>
    </source>
</evidence>
<dbReference type="Pfam" id="PF21953">
    <property type="entry name" value="NadN_nucleosid_C"/>
    <property type="match status" value="1"/>
</dbReference>
<dbReference type="GO" id="GO:0009166">
    <property type="term" value="P:nucleotide catabolic process"/>
    <property type="evidence" value="ECO:0007669"/>
    <property type="project" value="InterPro"/>
</dbReference>
<dbReference type="Proteomes" id="UP001153618">
    <property type="component" value="Unassembled WGS sequence"/>
</dbReference>
<reference evidence="3" key="1">
    <citation type="submission" date="2021-07" db="EMBL/GenBank/DDBJ databases">
        <authorList>
            <person name="Branca A.L. A."/>
        </authorList>
    </citation>
    <scope>NUCLEOTIDE SEQUENCE</scope>
</reference>
<feature type="domain" description="Putative 5'-nucleotidase C-terminal" evidence="2">
    <location>
        <begin position="414"/>
        <end position="613"/>
    </location>
</feature>
<comment type="caution">
    <text evidence="3">The sequence shown here is derived from an EMBL/GenBank/DDBJ whole genome shotgun (WGS) entry which is preliminary data.</text>
</comment>
<dbReference type="Gene3D" id="3.60.21.10">
    <property type="match status" value="1"/>
</dbReference>
<dbReference type="SUPFAM" id="SSF55816">
    <property type="entry name" value="5'-nucleotidase (syn. UDP-sugar hydrolase), C-terminal domain"/>
    <property type="match status" value="1"/>
</dbReference>
<keyword evidence="4" id="KW-1185">Reference proteome</keyword>
<accession>A0A9W4HWL6</accession>
<gene>
    <name evidence="3" type="ORF">POLS_LOCUS5895</name>
</gene>
<protein>
    <recommendedName>
        <fullName evidence="2">Putative 5'-nucleotidase C-terminal domain-containing protein</fullName>
    </recommendedName>
</protein>
<dbReference type="PANTHER" id="PTHR11575">
    <property type="entry name" value="5'-NUCLEOTIDASE-RELATED"/>
    <property type="match status" value="1"/>
</dbReference>
<dbReference type="GO" id="GO:0005829">
    <property type="term" value="C:cytosol"/>
    <property type="evidence" value="ECO:0007669"/>
    <property type="project" value="TreeGrafter"/>
</dbReference>
<dbReference type="InterPro" id="IPR029052">
    <property type="entry name" value="Metallo-depent_PP-like"/>
</dbReference>
<dbReference type="InterPro" id="IPR006179">
    <property type="entry name" value="5_nucleotidase/apyrase"/>
</dbReference>
<dbReference type="SUPFAM" id="SSF56300">
    <property type="entry name" value="Metallo-dependent phosphatases"/>
    <property type="match status" value="1"/>
</dbReference>
<name>A0A9W4HWL6_PENOL</name>
<dbReference type="EMBL" id="CAJVOS010000030">
    <property type="protein sequence ID" value="CAG8144378.1"/>
    <property type="molecule type" value="Genomic_DNA"/>
</dbReference>
<evidence type="ECO:0000259" key="2">
    <source>
        <dbReference type="Pfam" id="PF21953"/>
    </source>
</evidence>
<feature type="chain" id="PRO_5040917408" description="Putative 5'-nucleotidase C-terminal domain-containing protein" evidence="1">
    <location>
        <begin position="20"/>
        <end position="664"/>
    </location>
</feature>
<keyword evidence="1" id="KW-0732">Signal</keyword>
<dbReference type="InterPro" id="IPR053828">
    <property type="entry name" value="Nucleosidase_C"/>
</dbReference>
<dbReference type="AlphaFoldDB" id="A0A9W4HWL6"/>
<sequence length="664" mass="74387">MVVLSPYLRLALLAPLASACSSCEGEEEPTTYPRFTRRMQPEAENAVTQPKGPLTWGEINFLHTSDSHGWLEGHIKERNYGADWGDFVSFAKQMKDQAANKSVDLILIDTGDLHDGNGLSDATDPNGKVTNPIFENIDYDLLTPGNHELGAVDVAYNTFTEFTAVYGNRYLTSNIDICNNCQNNDPDEKEWVSMGSRFRYFKTKQGIRIMAFGVILDGTNNNKEMTRIQPAKEMIEESWFKEATGRQDIDLFVLIGHNPVKPGIPKSESSFPLIMETLRGLRPEIPVQGFGGHTHRRDFHIYDNMSSAIESGKYFGWISLDGIKSQPAQNKTLRDRDISINHREVTDDSCSKTKDFDMQLTRRYLDWNRLTFSYHAAGSQNAFDLTEGLSVTKDINDGRKSLNLTFVYGCAPQTYCISCKPAGDPENVYTLFQTAAADKVVSPDRSENSRMIIFNKGVVRYDLVKGPFTLDDSYIVCPYTTAFAFIPDVPYSFASKVLDRLNKPKSSTKRSNLAVDTISSQMLGYDECDNPIPHSGMQLSKPKTLFRRVIDETTLTQGYTTCDDLGSDGDDTPHSEIPEYDLPAYFQATAEFPEDGQPDTVDLIFSDFLGSRIMDALNAQGPSKNYTQDDSRLYLPEDFTTNTLIPAYALTAWQDNINDCPISG</sequence>